<dbReference type="PANTHER" id="PTHR24422">
    <property type="entry name" value="CHEMOTAXIS PROTEIN METHYLTRANSFERASE"/>
    <property type="match status" value="1"/>
</dbReference>
<comment type="catalytic activity">
    <reaction evidence="1 5">
        <text>L-glutamyl-[protein] + S-adenosyl-L-methionine = [protein]-L-glutamate 5-O-methyl ester + S-adenosyl-L-homocysteine</text>
        <dbReference type="Rhea" id="RHEA:24452"/>
        <dbReference type="Rhea" id="RHEA-COMP:10208"/>
        <dbReference type="Rhea" id="RHEA-COMP:10311"/>
        <dbReference type="ChEBI" id="CHEBI:29973"/>
        <dbReference type="ChEBI" id="CHEBI:57856"/>
        <dbReference type="ChEBI" id="CHEBI:59789"/>
        <dbReference type="ChEBI" id="CHEBI:82795"/>
        <dbReference type="EC" id="2.1.1.80"/>
    </reaction>
</comment>
<evidence type="ECO:0000256" key="3">
    <source>
        <dbReference type="ARBA" id="ARBA00022679"/>
    </source>
</evidence>
<dbReference type="GO" id="GO:0008168">
    <property type="term" value="F:methyltransferase activity"/>
    <property type="evidence" value="ECO:0007669"/>
    <property type="project" value="UniProtKB-KW"/>
</dbReference>
<comment type="function">
    <text evidence="5">Methylation of the membrane-bound methyl-accepting chemotaxis proteins (MCP) to form gamma-glutamyl methyl ester residues in MCP.</text>
</comment>
<keyword evidence="2 5" id="KW-0489">Methyltransferase</keyword>
<dbReference type="Gene3D" id="1.10.155.10">
    <property type="entry name" value="Chemotaxis receptor methyltransferase CheR, N-terminal domain"/>
    <property type="match status" value="1"/>
</dbReference>
<sequence>MAAAQHNRDLIFTDRDFERIRALIHAKAGIALATHKSEMAYSRLAKRLRALGQRRFADYLALFESRPEHPEWEHFVNALTTNLTAFFRESYHFPLLAAHAKTRPGPLSVWCCAASTGEEPYSIAMTLVEALGERGRAARILATDIDTKALADAEAGIYPLAEVNKLTEAQRKQFFLRGSGSRAGLARVAPTLRDMVEFRPLNLLSRDWAMNGPFDVIFCRNLMIYFDQATQRAVLERFAGLLKSDGLLFAGHSENFSHITTAFTLRSHTVYERASAVRAAS</sequence>
<dbReference type="Gene3D" id="3.40.50.150">
    <property type="entry name" value="Vaccinia Virus protein VP39"/>
    <property type="match status" value="1"/>
</dbReference>
<dbReference type="PANTHER" id="PTHR24422:SF19">
    <property type="entry name" value="CHEMOTAXIS PROTEIN METHYLTRANSFERASE"/>
    <property type="match status" value="1"/>
</dbReference>
<dbReference type="InterPro" id="IPR022642">
    <property type="entry name" value="CheR_C"/>
</dbReference>
<dbReference type="InterPro" id="IPR022641">
    <property type="entry name" value="CheR_N"/>
</dbReference>
<accession>A0ABV7EN56</accession>
<evidence type="ECO:0000256" key="4">
    <source>
        <dbReference type="ARBA" id="ARBA00022691"/>
    </source>
</evidence>
<keyword evidence="8" id="KW-1185">Reference proteome</keyword>
<comment type="caution">
    <text evidence="7">The sequence shown here is derived from an EMBL/GenBank/DDBJ whole genome shotgun (WGS) entry which is preliminary data.</text>
</comment>
<evidence type="ECO:0000259" key="6">
    <source>
        <dbReference type="PROSITE" id="PS50123"/>
    </source>
</evidence>
<dbReference type="InterPro" id="IPR036804">
    <property type="entry name" value="CheR_N_sf"/>
</dbReference>
<dbReference type="SUPFAM" id="SSF47757">
    <property type="entry name" value="Chemotaxis receptor methyltransferase CheR, N-terminal domain"/>
    <property type="match status" value="1"/>
</dbReference>
<dbReference type="RefSeq" id="WP_380688892.1">
    <property type="nucleotide sequence ID" value="NZ_JBHRSS010000003.1"/>
</dbReference>
<dbReference type="EMBL" id="JBHRSS010000003">
    <property type="protein sequence ID" value="MFC3104168.1"/>
    <property type="molecule type" value="Genomic_DNA"/>
</dbReference>
<dbReference type="Proteomes" id="UP001595462">
    <property type="component" value="Unassembled WGS sequence"/>
</dbReference>
<gene>
    <name evidence="7" type="ORF">ACFOSU_09705</name>
</gene>
<evidence type="ECO:0000313" key="8">
    <source>
        <dbReference type="Proteomes" id="UP001595462"/>
    </source>
</evidence>
<organism evidence="7 8">
    <name type="scientific">Salinisphaera aquimarina</name>
    <dbReference type="NCBI Taxonomy" id="2094031"/>
    <lineage>
        <taxon>Bacteria</taxon>
        <taxon>Pseudomonadati</taxon>
        <taxon>Pseudomonadota</taxon>
        <taxon>Gammaproteobacteria</taxon>
        <taxon>Salinisphaerales</taxon>
        <taxon>Salinisphaeraceae</taxon>
        <taxon>Salinisphaera</taxon>
    </lineage>
</organism>
<dbReference type="PROSITE" id="PS50123">
    <property type="entry name" value="CHER"/>
    <property type="match status" value="1"/>
</dbReference>
<protein>
    <recommendedName>
        <fullName evidence="5">Chemotaxis protein methyltransferase</fullName>
        <ecNumber evidence="5">2.1.1.80</ecNumber>
    </recommendedName>
</protein>
<dbReference type="PIRSF" id="PIRSF000410">
    <property type="entry name" value="CheR"/>
    <property type="match status" value="1"/>
</dbReference>
<dbReference type="InterPro" id="IPR026024">
    <property type="entry name" value="Chemotaxis_MeTrfase_CheR"/>
</dbReference>
<dbReference type="InterPro" id="IPR029063">
    <property type="entry name" value="SAM-dependent_MTases_sf"/>
</dbReference>
<dbReference type="Pfam" id="PF03705">
    <property type="entry name" value="CheR_N"/>
    <property type="match status" value="1"/>
</dbReference>
<keyword evidence="4 5" id="KW-0949">S-adenosyl-L-methionine</keyword>
<evidence type="ECO:0000256" key="2">
    <source>
        <dbReference type="ARBA" id="ARBA00022603"/>
    </source>
</evidence>
<dbReference type="Pfam" id="PF01739">
    <property type="entry name" value="CheR"/>
    <property type="match status" value="1"/>
</dbReference>
<dbReference type="SUPFAM" id="SSF53335">
    <property type="entry name" value="S-adenosyl-L-methionine-dependent methyltransferases"/>
    <property type="match status" value="1"/>
</dbReference>
<dbReference type="SMART" id="SM00138">
    <property type="entry name" value="MeTrc"/>
    <property type="match status" value="1"/>
</dbReference>
<name>A0ABV7EN56_9GAMM</name>
<dbReference type="EC" id="2.1.1.80" evidence="5"/>
<reference evidence="8" key="1">
    <citation type="journal article" date="2019" name="Int. J. Syst. Evol. Microbiol.">
        <title>The Global Catalogue of Microorganisms (GCM) 10K type strain sequencing project: providing services to taxonomists for standard genome sequencing and annotation.</title>
        <authorList>
            <consortium name="The Broad Institute Genomics Platform"/>
            <consortium name="The Broad Institute Genome Sequencing Center for Infectious Disease"/>
            <person name="Wu L."/>
            <person name="Ma J."/>
        </authorList>
    </citation>
    <scope>NUCLEOTIDE SEQUENCE [LARGE SCALE GENOMIC DNA]</scope>
    <source>
        <strain evidence="8">KCTC 52640</strain>
    </source>
</reference>
<evidence type="ECO:0000256" key="1">
    <source>
        <dbReference type="ARBA" id="ARBA00001541"/>
    </source>
</evidence>
<feature type="domain" description="CheR-type methyltransferase" evidence="6">
    <location>
        <begin position="5"/>
        <end position="276"/>
    </location>
</feature>
<dbReference type="GO" id="GO:0032259">
    <property type="term" value="P:methylation"/>
    <property type="evidence" value="ECO:0007669"/>
    <property type="project" value="UniProtKB-KW"/>
</dbReference>
<keyword evidence="3 5" id="KW-0808">Transferase</keyword>
<evidence type="ECO:0000313" key="7">
    <source>
        <dbReference type="EMBL" id="MFC3104168.1"/>
    </source>
</evidence>
<evidence type="ECO:0000256" key="5">
    <source>
        <dbReference type="PIRNR" id="PIRNR000410"/>
    </source>
</evidence>
<dbReference type="PRINTS" id="PR00996">
    <property type="entry name" value="CHERMTFRASE"/>
</dbReference>
<proteinExistence type="predicted"/>
<dbReference type="InterPro" id="IPR050903">
    <property type="entry name" value="Bact_Chemotaxis_MeTrfase"/>
</dbReference>
<dbReference type="InterPro" id="IPR000780">
    <property type="entry name" value="CheR_MeTrfase"/>
</dbReference>